<protein>
    <submittedName>
        <fullName evidence="1">Uncharacterized protein</fullName>
    </submittedName>
</protein>
<organism evidence="1 2">
    <name type="scientific">Rhodonellum ikkaensis</name>
    <dbReference type="NCBI Taxonomy" id="336829"/>
    <lineage>
        <taxon>Bacteria</taxon>
        <taxon>Pseudomonadati</taxon>
        <taxon>Bacteroidota</taxon>
        <taxon>Cytophagia</taxon>
        <taxon>Cytophagales</taxon>
        <taxon>Cytophagaceae</taxon>
        <taxon>Rhodonellum</taxon>
    </lineage>
</organism>
<dbReference type="EMBL" id="FNQC01000028">
    <property type="protein sequence ID" value="SDZ57223.1"/>
    <property type="molecule type" value="Genomic_DNA"/>
</dbReference>
<accession>A0A1H3U437</accession>
<reference evidence="1 2" key="1">
    <citation type="submission" date="2016-10" db="EMBL/GenBank/DDBJ databases">
        <authorList>
            <person name="Varghese N."/>
            <person name="Submissions S."/>
        </authorList>
    </citation>
    <scope>NUCLEOTIDE SEQUENCE [LARGE SCALE GENOMIC DNA]</scope>
    <source>
        <strain evidence="1 2">DSM 17997</strain>
    </source>
</reference>
<keyword evidence="2" id="KW-1185">Reference proteome</keyword>
<proteinExistence type="predicted"/>
<sequence>MVFKGANVSLIFLTKNRFSIICPDPLLSDYCFVVLENRKGNSGTFH</sequence>
<gene>
    <name evidence="1" type="ORF">SAMN05444412_12815</name>
</gene>
<dbReference type="Proteomes" id="UP000199663">
    <property type="component" value="Unassembled WGS sequence"/>
</dbReference>
<evidence type="ECO:0000313" key="2">
    <source>
        <dbReference type="Proteomes" id="UP000199663"/>
    </source>
</evidence>
<comment type="caution">
    <text evidence="1">The sequence shown here is derived from an EMBL/GenBank/DDBJ whole genome shotgun (WGS) entry which is preliminary data.</text>
</comment>
<evidence type="ECO:0000313" key="1">
    <source>
        <dbReference type="EMBL" id="SDZ57223.1"/>
    </source>
</evidence>
<name>A0A1H3U437_9BACT</name>